<evidence type="ECO:0000256" key="1">
    <source>
        <dbReference type="SAM" id="SignalP"/>
    </source>
</evidence>
<dbReference type="EMBL" id="CP050063">
    <property type="protein sequence ID" value="QIP15949.1"/>
    <property type="molecule type" value="Genomic_DNA"/>
</dbReference>
<dbReference type="AlphaFoldDB" id="A0A6G9AUE6"/>
<feature type="chain" id="PRO_5026157684" description="VWA domain-containing protein" evidence="1">
    <location>
        <begin position="17"/>
        <end position="412"/>
    </location>
</feature>
<evidence type="ECO:0000313" key="2">
    <source>
        <dbReference type="EMBL" id="QIP15949.1"/>
    </source>
</evidence>
<keyword evidence="3" id="KW-1185">Reference proteome</keyword>
<proteinExistence type="predicted"/>
<organism evidence="2 3">
    <name type="scientific">Spirosoma aureum</name>
    <dbReference type="NCBI Taxonomy" id="2692134"/>
    <lineage>
        <taxon>Bacteria</taxon>
        <taxon>Pseudomonadati</taxon>
        <taxon>Bacteroidota</taxon>
        <taxon>Cytophagia</taxon>
        <taxon>Cytophagales</taxon>
        <taxon>Cytophagaceae</taxon>
        <taxon>Spirosoma</taxon>
    </lineage>
</organism>
<dbReference type="KEGG" id="spib:G8759_26605"/>
<sequence>MKQLFLLLLLTPTLWAQSIPPPILYPNPEAALQLYRSTLLRLRQEYTNHRDLPDLKFFLFGMGDRTKYVYRNGRLINALTGHIEEQWLVKNEIIVPSEYLVHLTLDEGVTVQIREDETGVWILQTPPAKARNVAKIPKPRRVGATRSVLNLPRFADHTFGTVLRVLHHEILINVVTGADGIGRPVPNLFVYQKPWYRDAALMAMVLRETGNLRLIRDWIMSIRDPFDRNNAGIAEADNPGQVLFLVSLVADQTHPAVQSALDSLKQFKRENFIIGITDGEEHPVFQTKWLKYGLKSLGLSDAYVIPKQYDSYSSLFWWDFTAEHVAGKKFDEESSNNYPYLIWAEDHFYSRTEKPEKRGMLSSIDYPLSWEQKASQAHYPGLTVLDKGFVKQKLAFPHSWHAAEMFLQLLDR</sequence>
<evidence type="ECO:0000313" key="3">
    <source>
        <dbReference type="Proteomes" id="UP000501802"/>
    </source>
</evidence>
<gene>
    <name evidence="2" type="ORF">G8759_26605</name>
</gene>
<dbReference type="Proteomes" id="UP000501802">
    <property type="component" value="Chromosome"/>
</dbReference>
<reference evidence="2 3" key="1">
    <citation type="submission" date="2020-03" db="EMBL/GenBank/DDBJ databases">
        <authorList>
            <person name="Kim M.K."/>
        </authorList>
    </citation>
    <scope>NUCLEOTIDE SEQUENCE [LARGE SCALE GENOMIC DNA]</scope>
    <source>
        <strain evidence="2 3">BT328</strain>
    </source>
</reference>
<name>A0A6G9AUE6_9BACT</name>
<accession>A0A6G9AUE6</accession>
<feature type="signal peptide" evidence="1">
    <location>
        <begin position="1"/>
        <end position="16"/>
    </location>
</feature>
<protein>
    <recommendedName>
        <fullName evidence="4">VWA domain-containing protein</fullName>
    </recommendedName>
</protein>
<keyword evidence="1" id="KW-0732">Signal</keyword>
<dbReference type="RefSeq" id="WP_167215213.1">
    <property type="nucleotide sequence ID" value="NZ_CP050063.1"/>
</dbReference>
<evidence type="ECO:0008006" key="4">
    <source>
        <dbReference type="Google" id="ProtNLM"/>
    </source>
</evidence>